<evidence type="ECO:0000256" key="4">
    <source>
        <dbReference type="ARBA" id="ARBA00022605"/>
    </source>
</evidence>
<evidence type="ECO:0000256" key="3">
    <source>
        <dbReference type="ARBA" id="ARBA00022490"/>
    </source>
</evidence>
<dbReference type="SUPFAM" id="SSF48179">
    <property type="entry name" value="6-phosphogluconate dehydrogenase C-terminal domain-like"/>
    <property type="match status" value="1"/>
</dbReference>
<dbReference type="HAMAP" id="MF_01925">
    <property type="entry name" value="P5C_reductase"/>
    <property type="match status" value="1"/>
</dbReference>
<dbReference type="InterPro" id="IPR000304">
    <property type="entry name" value="Pyrroline-COOH_reductase"/>
</dbReference>
<feature type="binding site" evidence="11">
    <location>
        <begin position="70"/>
        <end position="73"/>
    </location>
    <ligand>
        <name>NADP(+)</name>
        <dbReference type="ChEBI" id="CHEBI:58349"/>
    </ligand>
</feature>
<dbReference type="PANTHER" id="PTHR11645">
    <property type="entry name" value="PYRROLINE-5-CARBOXYLATE REDUCTASE"/>
    <property type="match status" value="1"/>
</dbReference>
<feature type="binding site" evidence="11">
    <location>
        <begin position="8"/>
        <end position="13"/>
    </location>
    <ligand>
        <name>NADP(+)</name>
        <dbReference type="ChEBI" id="CHEBI:58349"/>
    </ligand>
</feature>
<proteinExistence type="inferred from homology"/>
<dbReference type="FunFam" id="3.40.50.720:FF:000190">
    <property type="entry name" value="Pyrroline-5-carboxylate reductase"/>
    <property type="match status" value="1"/>
</dbReference>
<protein>
    <recommendedName>
        <fullName evidence="9 10">Pyrroline-5-carboxylate reductase</fullName>
        <shortName evidence="9">P5C reductase</shortName>
        <shortName evidence="9">P5CR</shortName>
        <ecNumber evidence="9 10">1.5.1.2</ecNumber>
    </recommendedName>
    <alternativeName>
        <fullName evidence="9">PCA reductase</fullName>
    </alternativeName>
</protein>
<comment type="caution">
    <text evidence="15">The sequence shown here is derived from an EMBL/GenBank/DDBJ whole genome shotgun (WGS) entry which is preliminary data.</text>
</comment>
<dbReference type="GO" id="GO:0004735">
    <property type="term" value="F:pyrroline-5-carboxylate reductase activity"/>
    <property type="evidence" value="ECO:0007669"/>
    <property type="project" value="UniProtKB-UniRule"/>
</dbReference>
<keyword evidence="6 9" id="KW-0521">NADP</keyword>
<sequence length="271" mass="29598">MNKKIGFIGCGNMGRAMVGALAESPMIENHQIMVSTKSEQSLSEIQNMWDVRTTLVNQEVATFADIIVIAVKPTDHKKVIMEIKDIISEEQIIVLIAAGITLEQADEWFGKEVKLVRTMPNTPVLVNAGMSAICPNSHIEEAELHDICQIFKVFGEYELLDENDFHAFIALCGSSPAYIFMLIEAMADAAVKLGLPRAKAYKMAEQSILGSAKMALNTGLHPAQLKDMVCSPGGSTIEAVAELEKKGFRSAMISAMEVCAEKSKSMQEDSK</sequence>
<dbReference type="SUPFAM" id="SSF51735">
    <property type="entry name" value="NAD(P)-binding Rossmann-fold domains"/>
    <property type="match status" value="1"/>
</dbReference>
<keyword evidence="5 9" id="KW-0641">Proline biosynthesis</keyword>
<dbReference type="PIRSF" id="PIRSF000193">
    <property type="entry name" value="Pyrrol-5-carb_rd"/>
    <property type="match status" value="1"/>
</dbReference>
<comment type="similarity">
    <text evidence="2 9 12">Belongs to the pyrroline-5-carboxylate reductase family.</text>
</comment>
<evidence type="ECO:0000313" key="16">
    <source>
        <dbReference type="Proteomes" id="UP000602076"/>
    </source>
</evidence>
<dbReference type="NCBIfam" id="TIGR00112">
    <property type="entry name" value="proC"/>
    <property type="match status" value="1"/>
</dbReference>
<evidence type="ECO:0000256" key="7">
    <source>
        <dbReference type="ARBA" id="ARBA00023002"/>
    </source>
</evidence>
<dbReference type="InterPro" id="IPR036291">
    <property type="entry name" value="NAD(P)-bd_dom_sf"/>
</dbReference>
<evidence type="ECO:0000256" key="9">
    <source>
        <dbReference type="HAMAP-Rule" id="MF_01925"/>
    </source>
</evidence>
<evidence type="ECO:0000256" key="1">
    <source>
        <dbReference type="ARBA" id="ARBA00004496"/>
    </source>
</evidence>
<dbReference type="RefSeq" id="WP_190997980.1">
    <property type="nucleotide sequence ID" value="NZ_JACXSI010000018.1"/>
</dbReference>
<evidence type="ECO:0000256" key="8">
    <source>
        <dbReference type="ARBA" id="ARBA00058118"/>
    </source>
</evidence>
<evidence type="ECO:0000256" key="12">
    <source>
        <dbReference type="RuleBase" id="RU003903"/>
    </source>
</evidence>
<evidence type="ECO:0000259" key="14">
    <source>
        <dbReference type="Pfam" id="PF14748"/>
    </source>
</evidence>
<evidence type="ECO:0000256" key="11">
    <source>
        <dbReference type="PIRSR" id="PIRSR000193-1"/>
    </source>
</evidence>
<comment type="subcellular location">
    <subcellularLocation>
        <location evidence="1 9">Cytoplasm</location>
    </subcellularLocation>
</comment>
<keyword evidence="3 9" id="KW-0963">Cytoplasm</keyword>
<comment type="pathway">
    <text evidence="9 12">Amino-acid biosynthesis; L-proline biosynthesis; L-proline from L-glutamate 5-semialdehyde: step 1/1.</text>
</comment>
<reference evidence="15" key="1">
    <citation type="submission" date="2020-09" db="EMBL/GenBank/DDBJ databases">
        <title>Bacillus faecalis sp. nov., a moderately halophilic bacterium isolated from cow faeces.</title>
        <authorList>
            <person name="Jiang L."/>
            <person name="Lee J."/>
        </authorList>
    </citation>
    <scope>NUCLEOTIDE SEQUENCE</scope>
    <source>
        <strain evidence="15">AGMB 02131</strain>
    </source>
</reference>
<feature type="domain" description="Pyrroline-5-carboxylate reductase dimerisation" evidence="14">
    <location>
        <begin position="162"/>
        <end position="266"/>
    </location>
</feature>
<dbReference type="InterPro" id="IPR008927">
    <property type="entry name" value="6-PGluconate_DH-like_C_sf"/>
</dbReference>
<comment type="catalytic activity">
    <reaction evidence="9">
        <text>L-proline + NAD(+) = (S)-1-pyrroline-5-carboxylate + NADH + 2 H(+)</text>
        <dbReference type="Rhea" id="RHEA:14105"/>
        <dbReference type="ChEBI" id="CHEBI:15378"/>
        <dbReference type="ChEBI" id="CHEBI:17388"/>
        <dbReference type="ChEBI" id="CHEBI:57540"/>
        <dbReference type="ChEBI" id="CHEBI:57945"/>
        <dbReference type="ChEBI" id="CHEBI:60039"/>
        <dbReference type="EC" id="1.5.1.2"/>
    </reaction>
</comment>
<keyword evidence="4 9" id="KW-0028">Amino-acid biosynthesis</keyword>
<dbReference type="Gene3D" id="3.40.50.720">
    <property type="entry name" value="NAD(P)-binding Rossmann-like Domain"/>
    <property type="match status" value="1"/>
</dbReference>
<feature type="domain" description="Pyrroline-5-carboxylate reductase catalytic N-terminal" evidence="13">
    <location>
        <begin position="4"/>
        <end position="99"/>
    </location>
</feature>
<comment type="catalytic activity">
    <reaction evidence="9 12">
        <text>L-proline + NADP(+) = (S)-1-pyrroline-5-carboxylate + NADPH + 2 H(+)</text>
        <dbReference type="Rhea" id="RHEA:14109"/>
        <dbReference type="ChEBI" id="CHEBI:15378"/>
        <dbReference type="ChEBI" id="CHEBI:17388"/>
        <dbReference type="ChEBI" id="CHEBI:57783"/>
        <dbReference type="ChEBI" id="CHEBI:58349"/>
        <dbReference type="ChEBI" id="CHEBI:60039"/>
        <dbReference type="EC" id="1.5.1.2"/>
    </reaction>
</comment>
<dbReference type="Proteomes" id="UP000602076">
    <property type="component" value="Unassembled WGS sequence"/>
</dbReference>
<dbReference type="GO" id="GO:0055129">
    <property type="term" value="P:L-proline biosynthetic process"/>
    <property type="evidence" value="ECO:0007669"/>
    <property type="project" value="UniProtKB-UniRule"/>
</dbReference>
<evidence type="ECO:0000313" key="15">
    <source>
        <dbReference type="EMBL" id="MBD3108436.1"/>
    </source>
</evidence>
<dbReference type="PANTHER" id="PTHR11645:SF0">
    <property type="entry name" value="PYRROLINE-5-CARBOXYLATE REDUCTASE 3"/>
    <property type="match status" value="1"/>
</dbReference>
<dbReference type="AlphaFoldDB" id="A0A927CVT0"/>
<dbReference type="InterPro" id="IPR029036">
    <property type="entry name" value="P5CR_dimer"/>
</dbReference>
<name>A0A927CVT0_9BACI</name>
<accession>A0A927CVT0</accession>
<organism evidence="15 16">
    <name type="scientific">Peribacillus faecalis</name>
    <dbReference type="NCBI Taxonomy" id="2772559"/>
    <lineage>
        <taxon>Bacteria</taxon>
        <taxon>Bacillati</taxon>
        <taxon>Bacillota</taxon>
        <taxon>Bacilli</taxon>
        <taxon>Bacillales</taxon>
        <taxon>Bacillaceae</taxon>
        <taxon>Peribacillus</taxon>
    </lineage>
</organism>
<dbReference type="InterPro" id="IPR053790">
    <property type="entry name" value="P5CR-like_CS"/>
</dbReference>
<dbReference type="InterPro" id="IPR028939">
    <property type="entry name" value="P5C_Rdtase_cat_N"/>
</dbReference>
<dbReference type="GO" id="GO:0005737">
    <property type="term" value="C:cytoplasm"/>
    <property type="evidence" value="ECO:0007669"/>
    <property type="project" value="UniProtKB-SubCell"/>
</dbReference>
<evidence type="ECO:0000256" key="6">
    <source>
        <dbReference type="ARBA" id="ARBA00022857"/>
    </source>
</evidence>
<keyword evidence="7 9" id="KW-0560">Oxidoreductase</keyword>
<evidence type="ECO:0000256" key="10">
    <source>
        <dbReference type="NCBIfam" id="TIGR00112"/>
    </source>
</evidence>
<dbReference type="Pfam" id="PF03807">
    <property type="entry name" value="F420_oxidored"/>
    <property type="match status" value="1"/>
</dbReference>
<dbReference type="EC" id="1.5.1.2" evidence="9 10"/>
<dbReference type="FunFam" id="1.10.3730.10:FF:000001">
    <property type="entry name" value="Pyrroline-5-carboxylate reductase"/>
    <property type="match status" value="1"/>
</dbReference>
<evidence type="ECO:0000256" key="5">
    <source>
        <dbReference type="ARBA" id="ARBA00022650"/>
    </source>
</evidence>
<feature type="binding site" evidence="11">
    <location>
        <position position="57"/>
    </location>
    <ligand>
        <name>NADPH</name>
        <dbReference type="ChEBI" id="CHEBI:57783"/>
    </ligand>
</feature>
<feature type="binding site" evidence="11">
    <location>
        <position position="36"/>
    </location>
    <ligand>
        <name>NADP(+)</name>
        <dbReference type="ChEBI" id="CHEBI:58349"/>
    </ligand>
</feature>
<keyword evidence="16" id="KW-1185">Reference proteome</keyword>
<evidence type="ECO:0000259" key="13">
    <source>
        <dbReference type="Pfam" id="PF03807"/>
    </source>
</evidence>
<gene>
    <name evidence="9 15" type="primary">proC</name>
    <name evidence="15" type="ORF">IEO70_08660</name>
</gene>
<dbReference type="EMBL" id="JACXSI010000018">
    <property type="protein sequence ID" value="MBD3108436.1"/>
    <property type="molecule type" value="Genomic_DNA"/>
</dbReference>
<dbReference type="Pfam" id="PF14748">
    <property type="entry name" value="P5CR_dimer"/>
    <property type="match status" value="1"/>
</dbReference>
<comment type="function">
    <text evidence="8 9">Catalyzes the reduction of 1-pyrroline-5-carboxylate (PCA) to L-proline.</text>
</comment>
<dbReference type="PROSITE" id="PS00521">
    <property type="entry name" value="P5CR"/>
    <property type="match status" value="1"/>
</dbReference>
<dbReference type="Gene3D" id="1.10.3730.10">
    <property type="entry name" value="ProC C-terminal domain-like"/>
    <property type="match status" value="1"/>
</dbReference>
<evidence type="ECO:0000256" key="2">
    <source>
        <dbReference type="ARBA" id="ARBA00005525"/>
    </source>
</evidence>